<dbReference type="AlphaFoldDB" id="A0A9R0JTJ3"/>
<dbReference type="GO" id="GO:0004190">
    <property type="term" value="F:aspartic-type endopeptidase activity"/>
    <property type="evidence" value="ECO:0000318"/>
    <property type="project" value="GO_Central"/>
</dbReference>
<accession>A0A9R0JTJ3</accession>
<keyword evidence="2" id="KW-0645">Protease</keyword>
<dbReference type="Pfam" id="PF14541">
    <property type="entry name" value="TAXi_C"/>
    <property type="match status" value="1"/>
</dbReference>
<name>A0A9R0JTJ3_SPIOL</name>
<dbReference type="PANTHER" id="PTHR47967">
    <property type="entry name" value="OS07G0603500 PROTEIN-RELATED"/>
    <property type="match status" value="1"/>
</dbReference>
<comment type="similarity">
    <text evidence="1">Belongs to the peptidase A1 family.</text>
</comment>
<keyword evidence="6" id="KW-1185">Reference proteome</keyword>
<protein>
    <submittedName>
        <fullName evidence="7">Aspartic proteinase CDR1-like</fullName>
    </submittedName>
</protein>
<sequence length="429" mass="48439">MFPNILLITTISFLAFSLASSSPSKGLIAPLIPPTSPRSPFYIEILKENNILITKNVTLNRTHYMKWLLTKYSPDEFSEVYFQKDAGYHVMDMYMGDPAQLVYGIFDTGSDIVWIQCTRQTGQKKFPYYKYSKSDTYKNVQCDDKQKCNTDNTYILGCKSLPNNCEFKATYGDATSAFGVMATDIITFKPEWEIFHDFIFGCSLKNSNSMMGVIGASNSGYSLPKQLYPNDPKFSYCISDNLSKTSVVKFGPAANLSGGTLDMIKNLHTGFYYLDVLAVKVNGQDIDVRPVVFEMSNDGSKGFVTDSGTTFSGLTSVAFDALKRKIEQFLGPSKKYMIFEICYPTSRFGPWPWQHARPTIGLEVTNFTLEFEEIRVWQLIPNSNMECLQMMRVMSGLSILGFEQLLNVNVGHDPNHNLMYLEKTTCETT</sequence>
<keyword evidence="4" id="KW-0732">Signal</keyword>
<dbReference type="RefSeq" id="XP_021846596.2">
    <property type="nucleotide sequence ID" value="XM_021990904.2"/>
</dbReference>
<feature type="domain" description="Peptidase A1" evidence="5">
    <location>
        <begin position="89"/>
        <end position="422"/>
    </location>
</feature>
<evidence type="ECO:0000256" key="2">
    <source>
        <dbReference type="ARBA" id="ARBA00022670"/>
    </source>
</evidence>
<evidence type="ECO:0000259" key="5">
    <source>
        <dbReference type="PROSITE" id="PS51767"/>
    </source>
</evidence>
<dbReference type="InterPro" id="IPR032799">
    <property type="entry name" value="TAXi_C"/>
</dbReference>
<evidence type="ECO:0000256" key="3">
    <source>
        <dbReference type="ARBA" id="ARBA00022801"/>
    </source>
</evidence>
<dbReference type="InterPro" id="IPR033121">
    <property type="entry name" value="PEPTIDASE_A1"/>
</dbReference>
<evidence type="ECO:0000313" key="6">
    <source>
        <dbReference type="Proteomes" id="UP000813463"/>
    </source>
</evidence>
<dbReference type="Pfam" id="PF14543">
    <property type="entry name" value="TAXi_N"/>
    <property type="match status" value="1"/>
</dbReference>
<dbReference type="KEGG" id="soe:110786359"/>
<feature type="chain" id="PRO_5046017753" evidence="4">
    <location>
        <begin position="22"/>
        <end position="429"/>
    </location>
</feature>
<dbReference type="InterPro" id="IPR032861">
    <property type="entry name" value="TAXi_N"/>
</dbReference>
<dbReference type="InterPro" id="IPR021109">
    <property type="entry name" value="Peptidase_aspartic_dom_sf"/>
</dbReference>
<reference evidence="7" key="2">
    <citation type="submission" date="2025-08" db="UniProtKB">
        <authorList>
            <consortium name="RefSeq"/>
        </authorList>
    </citation>
    <scope>IDENTIFICATION</scope>
    <source>
        <tissue evidence="7">Leaf</tissue>
    </source>
</reference>
<organism evidence="6 7">
    <name type="scientific">Spinacia oleracea</name>
    <name type="common">Spinach</name>
    <dbReference type="NCBI Taxonomy" id="3562"/>
    <lineage>
        <taxon>Eukaryota</taxon>
        <taxon>Viridiplantae</taxon>
        <taxon>Streptophyta</taxon>
        <taxon>Embryophyta</taxon>
        <taxon>Tracheophyta</taxon>
        <taxon>Spermatophyta</taxon>
        <taxon>Magnoliopsida</taxon>
        <taxon>eudicotyledons</taxon>
        <taxon>Gunneridae</taxon>
        <taxon>Pentapetalae</taxon>
        <taxon>Caryophyllales</taxon>
        <taxon>Chenopodiaceae</taxon>
        <taxon>Chenopodioideae</taxon>
        <taxon>Anserineae</taxon>
        <taxon>Spinacia</taxon>
    </lineage>
</organism>
<feature type="signal peptide" evidence="4">
    <location>
        <begin position="1"/>
        <end position="21"/>
    </location>
</feature>
<keyword evidence="3" id="KW-0378">Hydrolase</keyword>
<dbReference type="GeneID" id="110786359"/>
<dbReference type="PANTHER" id="PTHR47967:SF23">
    <property type="entry name" value="OS04G0448300 PROTEIN"/>
    <property type="match status" value="1"/>
</dbReference>
<gene>
    <name evidence="7" type="primary">LOC110786359</name>
</gene>
<dbReference type="Proteomes" id="UP000813463">
    <property type="component" value="Chromosome 6"/>
</dbReference>
<evidence type="ECO:0000256" key="4">
    <source>
        <dbReference type="SAM" id="SignalP"/>
    </source>
</evidence>
<evidence type="ECO:0000256" key="1">
    <source>
        <dbReference type="ARBA" id="ARBA00007447"/>
    </source>
</evidence>
<dbReference type="SUPFAM" id="SSF50630">
    <property type="entry name" value="Acid proteases"/>
    <property type="match status" value="1"/>
</dbReference>
<dbReference type="GO" id="GO:0005576">
    <property type="term" value="C:extracellular region"/>
    <property type="evidence" value="ECO:0000318"/>
    <property type="project" value="GO_Central"/>
</dbReference>
<proteinExistence type="inferred from homology"/>
<dbReference type="GO" id="GO:0006508">
    <property type="term" value="P:proteolysis"/>
    <property type="evidence" value="ECO:0007669"/>
    <property type="project" value="UniProtKB-KW"/>
</dbReference>
<dbReference type="Gene3D" id="2.40.70.10">
    <property type="entry name" value="Acid Proteases"/>
    <property type="match status" value="2"/>
</dbReference>
<reference evidence="6" key="1">
    <citation type="journal article" date="2021" name="Nat. Commun.">
        <title>Genomic analyses provide insights into spinach domestication and the genetic basis of agronomic traits.</title>
        <authorList>
            <person name="Cai X."/>
            <person name="Sun X."/>
            <person name="Xu C."/>
            <person name="Sun H."/>
            <person name="Wang X."/>
            <person name="Ge C."/>
            <person name="Zhang Z."/>
            <person name="Wang Q."/>
            <person name="Fei Z."/>
            <person name="Jiao C."/>
            <person name="Wang Q."/>
        </authorList>
    </citation>
    <scope>NUCLEOTIDE SEQUENCE [LARGE SCALE GENOMIC DNA]</scope>
    <source>
        <strain evidence="6">cv. Varoflay</strain>
    </source>
</reference>
<evidence type="ECO:0000313" key="7">
    <source>
        <dbReference type="RefSeq" id="XP_021846596.2"/>
    </source>
</evidence>
<dbReference type="PROSITE" id="PS51767">
    <property type="entry name" value="PEPTIDASE_A1"/>
    <property type="match status" value="1"/>
</dbReference>
<dbReference type="InterPro" id="IPR051708">
    <property type="entry name" value="Plant_Aspart_Prot_A1"/>
</dbReference>